<dbReference type="AlphaFoldDB" id="A0A7S7LVX9"/>
<dbReference type="Proteomes" id="UP000593994">
    <property type="component" value="Chromosome"/>
</dbReference>
<dbReference type="Gene3D" id="3.30.530.20">
    <property type="match status" value="1"/>
</dbReference>
<dbReference type="SUPFAM" id="SSF55961">
    <property type="entry name" value="Bet v1-like"/>
    <property type="match status" value="1"/>
</dbReference>
<evidence type="ECO:0000313" key="1">
    <source>
        <dbReference type="EMBL" id="QOY52509.1"/>
    </source>
</evidence>
<evidence type="ECO:0000313" key="2">
    <source>
        <dbReference type="Proteomes" id="UP000593994"/>
    </source>
</evidence>
<dbReference type="EMBL" id="CP054492">
    <property type="protein sequence ID" value="QOY52509.1"/>
    <property type="molecule type" value="Genomic_DNA"/>
</dbReference>
<accession>A0A7S7LVX9</accession>
<name>A0A7S7LVX9_9BACT</name>
<proteinExistence type="predicted"/>
<organism evidence="1 2">
    <name type="scientific">Candidatus Sulfurimonas baltica</name>
    <dbReference type="NCBI Taxonomy" id="2740404"/>
    <lineage>
        <taxon>Bacteria</taxon>
        <taxon>Pseudomonadati</taxon>
        <taxon>Campylobacterota</taxon>
        <taxon>Epsilonproteobacteria</taxon>
        <taxon>Campylobacterales</taxon>
        <taxon>Sulfurimonadaceae</taxon>
        <taxon>Sulfurimonas</taxon>
    </lineage>
</organism>
<dbReference type="CDD" id="cd07820">
    <property type="entry name" value="SRPBCC_3"/>
    <property type="match status" value="1"/>
</dbReference>
<sequence>MKRYEKNSLLKCDIQDLFDFHLDVKNLKNITPPGVEVTLLNKDFIPKEGETLKLKTVKNFIPIIWEVKINKLQSPNLLEDLAIRSPFKYWKHSHIFIQKENGLCELKDVVEYEVPFGLIGSMLNFFISYELRKMFDYRHKITKHIIEDTKIV</sequence>
<keyword evidence="2" id="KW-1185">Reference proteome</keyword>
<dbReference type="KEGG" id="sbal:HUE88_02105"/>
<reference evidence="1 2" key="1">
    <citation type="submission" date="2020-05" db="EMBL/GenBank/DDBJ databases">
        <title>Sulfurimonas marisnigri, sp. nov., and Sulfurimonas baltica, sp. nov., manganese oxide reducing chemolithoautotrophs of the class Epsilonproteobacteria isolated from the pelagic redoxclines of the Black and Baltic Seas and emended description of the genus Sulfurimonas.</title>
        <authorList>
            <person name="Henkel J.V."/>
            <person name="Laudan C."/>
            <person name="Werner J."/>
            <person name="Neu T."/>
            <person name="Plewe S."/>
            <person name="Sproer C."/>
            <person name="Bunk B."/>
            <person name="Schulz-Vogt H.N."/>
        </authorList>
    </citation>
    <scope>NUCLEOTIDE SEQUENCE [LARGE SCALE GENOMIC DNA]</scope>
    <source>
        <strain evidence="1 2">GD2</strain>
    </source>
</reference>
<dbReference type="RefSeq" id="WP_194370607.1">
    <property type="nucleotide sequence ID" value="NZ_CP054492.1"/>
</dbReference>
<dbReference type="InterPro" id="IPR023393">
    <property type="entry name" value="START-like_dom_sf"/>
</dbReference>
<protein>
    <submittedName>
        <fullName evidence="1">SRPBCC family protein</fullName>
    </submittedName>
</protein>
<gene>
    <name evidence="1" type="ORF">HUE88_02105</name>
</gene>